<gene>
    <name evidence="2" type="ORF">Q8F55_005417</name>
</gene>
<accession>A0ABR3Q1L2</accession>
<sequence length="478" mass="52671">MSLADARMPRGPTPPPPIPKGFKGNVYATLRLYTYRPADGLQWAADLVHLDADPLAPVRALESRDGHAHPLVSLMDMNDPRGRDEPFSDVQAECVCVGECRGDDFIAVLRAVNACRVDRISVTVDHDNQDSGADTVATLGILFEHLANPHVRAVDVRVVDRSTTPDPQFCPYGAAPALVRRAHGLSTLELHKDVLHGQSRAMDAETVVAIVDAVGKHNNTLLRVHLGVCSAIGFNCDTHFSCCFDLSRFSDGLKVDGRWDELARLSRILKRNETETVRLRTAAKKALVPARILLRGRLRTPHDPPSPLDTVRAPPIARQLRFRRESAILTNLDGTPIAPAKSTPIQLRRMSATILTMKSALKPKHKAPTSPRLPESRPFPILELPAPVIRLVLRHLSSDPGALTPAQWTALFDQAADPRSLGLLATATRDASHTHNALVDKMDSLRKISKDRFDKAMNEWMANGELWWERAPVETEGC</sequence>
<protein>
    <recommendedName>
        <fullName evidence="4">F-box domain-containing protein</fullName>
    </recommendedName>
</protein>
<evidence type="ECO:0000313" key="2">
    <source>
        <dbReference type="EMBL" id="KAL1408604.1"/>
    </source>
</evidence>
<feature type="region of interest" description="Disordered" evidence="1">
    <location>
        <begin position="1"/>
        <end position="21"/>
    </location>
</feature>
<evidence type="ECO:0000256" key="1">
    <source>
        <dbReference type="SAM" id="MobiDB-lite"/>
    </source>
</evidence>
<dbReference type="Proteomes" id="UP001565368">
    <property type="component" value="Unassembled WGS sequence"/>
</dbReference>
<organism evidence="2 3">
    <name type="scientific">Vanrija albida</name>
    <dbReference type="NCBI Taxonomy" id="181172"/>
    <lineage>
        <taxon>Eukaryota</taxon>
        <taxon>Fungi</taxon>
        <taxon>Dikarya</taxon>
        <taxon>Basidiomycota</taxon>
        <taxon>Agaricomycotina</taxon>
        <taxon>Tremellomycetes</taxon>
        <taxon>Trichosporonales</taxon>
        <taxon>Trichosporonaceae</taxon>
        <taxon>Vanrija</taxon>
    </lineage>
</organism>
<dbReference type="EMBL" id="JBBXJM010000004">
    <property type="protein sequence ID" value="KAL1408604.1"/>
    <property type="molecule type" value="Genomic_DNA"/>
</dbReference>
<name>A0ABR3Q1L2_9TREE</name>
<proteinExistence type="predicted"/>
<reference evidence="2 3" key="1">
    <citation type="submission" date="2023-08" db="EMBL/GenBank/DDBJ databases">
        <title>Annotated Genome Sequence of Vanrija albida AlHP1.</title>
        <authorList>
            <person name="Herzog R."/>
        </authorList>
    </citation>
    <scope>NUCLEOTIDE SEQUENCE [LARGE SCALE GENOMIC DNA]</scope>
    <source>
        <strain evidence="2 3">AlHP1</strain>
    </source>
</reference>
<keyword evidence="3" id="KW-1185">Reference proteome</keyword>
<evidence type="ECO:0000313" key="3">
    <source>
        <dbReference type="Proteomes" id="UP001565368"/>
    </source>
</evidence>
<dbReference type="GeneID" id="95986460"/>
<comment type="caution">
    <text evidence="2">The sequence shown here is derived from an EMBL/GenBank/DDBJ whole genome shotgun (WGS) entry which is preliminary data.</text>
</comment>
<evidence type="ECO:0008006" key="4">
    <source>
        <dbReference type="Google" id="ProtNLM"/>
    </source>
</evidence>
<dbReference type="RefSeq" id="XP_069208548.1">
    <property type="nucleotide sequence ID" value="XM_069353906.1"/>
</dbReference>